<keyword evidence="3" id="KW-1185">Reference proteome</keyword>
<proteinExistence type="predicted"/>
<evidence type="ECO:0000313" key="3">
    <source>
        <dbReference type="Proteomes" id="UP001500888"/>
    </source>
</evidence>
<accession>A0ABP7HW24</accession>
<protein>
    <submittedName>
        <fullName evidence="2">Uncharacterized protein</fullName>
    </submittedName>
</protein>
<evidence type="ECO:0000256" key="1">
    <source>
        <dbReference type="SAM" id="MobiDB-lite"/>
    </source>
</evidence>
<dbReference type="RefSeq" id="WP_344938106.1">
    <property type="nucleotide sequence ID" value="NZ_BAAAZR010000004.1"/>
</dbReference>
<organism evidence="2 3">
    <name type="scientific">Sphaerisporangium flaviroseum</name>
    <dbReference type="NCBI Taxonomy" id="509199"/>
    <lineage>
        <taxon>Bacteria</taxon>
        <taxon>Bacillati</taxon>
        <taxon>Actinomycetota</taxon>
        <taxon>Actinomycetes</taxon>
        <taxon>Streptosporangiales</taxon>
        <taxon>Streptosporangiaceae</taxon>
        <taxon>Sphaerisporangium</taxon>
    </lineage>
</organism>
<dbReference type="Proteomes" id="UP001500888">
    <property type="component" value="Unassembled WGS sequence"/>
</dbReference>
<comment type="caution">
    <text evidence="2">The sequence shown here is derived from an EMBL/GenBank/DDBJ whole genome shotgun (WGS) entry which is preliminary data.</text>
</comment>
<dbReference type="EMBL" id="BAAAZR010000004">
    <property type="protein sequence ID" value="GAA3804093.1"/>
    <property type="molecule type" value="Genomic_DNA"/>
</dbReference>
<gene>
    <name evidence="2" type="ORF">GCM10022226_24890</name>
</gene>
<name>A0ABP7HW24_9ACTN</name>
<evidence type="ECO:0000313" key="2">
    <source>
        <dbReference type="EMBL" id="GAA3804093.1"/>
    </source>
</evidence>
<reference evidence="3" key="1">
    <citation type="journal article" date="2019" name="Int. J. Syst. Evol. Microbiol.">
        <title>The Global Catalogue of Microorganisms (GCM) 10K type strain sequencing project: providing services to taxonomists for standard genome sequencing and annotation.</title>
        <authorList>
            <consortium name="The Broad Institute Genomics Platform"/>
            <consortium name="The Broad Institute Genome Sequencing Center for Infectious Disease"/>
            <person name="Wu L."/>
            <person name="Ma J."/>
        </authorList>
    </citation>
    <scope>NUCLEOTIDE SEQUENCE [LARGE SCALE GENOMIC DNA]</scope>
    <source>
        <strain evidence="3">JCM 16908</strain>
    </source>
</reference>
<feature type="region of interest" description="Disordered" evidence="1">
    <location>
        <begin position="76"/>
        <end position="102"/>
    </location>
</feature>
<sequence>MNADKPARCPEDPANDLARLVRTLNRRFEGWSVWHGGATGRWWAVAPRWGHDLVGLVEAGTPEELVLRMNRIEQSSPYAACDPSTDPRDLPEPPPAGQRTQR</sequence>